<proteinExistence type="inferred from homology"/>
<dbReference type="SUPFAM" id="SSF51679">
    <property type="entry name" value="Bacterial luciferase-like"/>
    <property type="match status" value="1"/>
</dbReference>
<reference evidence="8" key="1">
    <citation type="journal article" date="2014" name="Int. J. Syst. Evol. Microbiol.">
        <title>Complete genome sequence of Corynebacterium casei LMG S-19264T (=DSM 44701T), isolated from a smear-ripened cheese.</title>
        <authorList>
            <consortium name="US DOE Joint Genome Institute (JGI-PGF)"/>
            <person name="Walter F."/>
            <person name="Albersmeier A."/>
            <person name="Kalinowski J."/>
            <person name="Ruckert C."/>
        </authorList>
    </citation>
    <scope>NUCLEOTIDE SEQUENCE</scope>
    <source>
        <strain evidence="8">CGMCC 1.3617</strain>
    </source>
</reference>
<organism evidence="8 9">
    <name type="scientific">Neoroseomonas lacus</name>
    <dbReference type="NCBI Taxonomy" id="287609"/>
    <lineage>
        <taxon>Bacteria</taxon>
        <taxon>Pseudomonadati</taxon>
        <taxon>Pseudomonadota</taxon>
        <taxon>Alphaproteobacteria</taxon>
        <taxon>Acetobacterales</taxon>
        <taxon>Acetobacteraceae</taxon>
        <taxon>Neoroseomonas</taxon>
    </lineage>
</organism>
<dbReference type="InterPro" id="IPR016215">
    <property type="entry name" value="NTA_MOA"/>
</dbReference>
<comment type="caution">
    <text evidence="8">The sequence shown here is derived from an EMBL/GenBank/DDBJ whole genome shotgun (WGS) entry which is preliminary data.</text>
</comment>
<evidence type="ECO:0000313" key="9">
    <source>
        <dbReference type="Proteomes" id="UP000661507"/>
    </source>
</evidence>
<feature type="binding site" evidence="6">
    <location>
        <position position="58"/>
    </location>
    <ligand>
        <name>FMN</name>
        <dbReference type="ChEBI" id="CHEBI:58210"/>
    </ligand>
</feature>
<evidence type="ECO:0000313" key="8">
    <source>
        <dbReference type="EMBL" id="GGJ31064.1"/>
    </source>
</evidence>
<feature type="domain" description="Luciferase-like" evidence="7">
    <location>
        <begin position="22"/>
        <end position="390"/>
    </location>
</feature>
<dbReference type="PANTHER" id="PTHR30011:SF16">
    <property type="entry name" value="C2H2 FINGER DOMAIN TRANSCRIPTION FACTOR (EUROFUNG)-RELATED"/>
    <property type="match status" value="1"/>
</dbReference>
<evidence type="ECO:0000256" key="4">
    <source>
        <dbReference type="ARBA" id="ARBA00023033"/>
    </source>
</evidence>
<keyword evidence="4 8" id="KW-0503">Monooxygenase</keyword>
<name>A0A917NV41_9PROT</name>
<dbReference type="GO" id="GO:0016705">
    <property type="term" value="F:oxidoreductase activity, acting on paired donors, with incorporation or reduction of molecular oxygen"/>
    <property type="evidence" value="ECO:0007669"/>
    <property type="project" value="InterPro"/>
</dbReference>
<sequence>MAAPRKIRLGVSMIGMGYHLAGWRHPDASAGGNMELQHAVRVTQTAERGLLDMAFLADGVGIRFNDVPAGALSHTSKNVQFEPLTLLSALAMVTSHVGLAATASTTYNEPYHIARKFASLDHISGGRAAWNVVTSATDMEAQNFGLVGAPPKTGRYDRAAEFVEVVKGLWESWEDDAFIRDKASGLNYDPAKVHVLNHEGAHFRVKGPLNVARTPQGRPIIIQAGASDQGRELAAATADVIYAASQTIEDARAYYDDVKGRMARYGREPEHLKIMPGIMAVPGRTRQEAQDRYEVLQELVQPVAGLGALANYLGDLSAYDLDGPVPEPDPADRRDHSRGTIFLEMARRGNLTIRQLYLSIAGGNGHRMVVGTPADIADAMEEWFHGGGADGFNLLPTWLPGGLEEVVEMVIPELQRRGLYRTAYEGRTLRENLGLAWPEHPAAAARRAALAQQLGSAAQ</sequence>
<dbReference type="AlphaFoldDB" id="A0A917NV41"/>
<evidence type="ECO:0000256" key="3">
    <source>
        <dbReference type="ARBA" id="ARBA00023002"/>
    </source>
</evidence>
<evidence type="ECO:0000256" key="1">
    <source>
        <dbReference type="ARBA" id="ARBA00022630"/>
    </source>
</evidence>
<dbReference type="RefSeq" id="WP_188970621.1">
    <property type="nucleotide sequence ID" value="NZ_BMKW01000011.1"/>
</dbReference>
<evidence type="ECO:0000256" key="2">
    <source>
        <dbReference type="ARBA" id="ARBA00022643"/>
    </source>
</evidence>
<dbReference type="GO" id="GO:0004497">
    <property type="term" value="F:monooxygenase activity"/>
    <property type="evidence" value="ECO:0007669"/>
    <property type="project" value="UniProtKB-KW"/>
</dbReference>
<keyword evidence="2 6" id="KW-0288">FMN</keyword>
<dbReference type="InterPro" id="IPR036661">
    <property type="entry name" value="Luciferase-like_sf"/>
</dbReference>
<accession>A0A917NV41</accession>
<feature type="binding site" evidence="6">
    <location>
        <position position="102"/>
    </location>
    <ligand>
        <name>FMN</name>
        <dbReference type="ChEBI" id="CHEBI:58210"/>
    </ligand>
</feature>
<dbReference type="CDD" id="cd01095">
    <property type="entry name" value="Nitrilotriacetate_monoxgenase"/>
    <property type="match status" value="1"/>
</dbReference>
<keyword evidence="1 6" id="KW-0285">Flavoprotein</keyword>
<reference evidence="8" key="2">
    <citation type="submission" date="2020-09" db="EMBL/GenBank/DDBJ databases">
        <authorList>
            <person name="Sun Q."/>
            <person name="Zhou Y."/>
        </authorList>
    </citation>
    <scope>NUCLEOTIDE SEQUENCE</scope>
    <source>
        <strain evidence="8">CGMCC 1.3617</strain>
    </source>
</reference>
<dbReference type="InterPro" id="IPR011251">
    <property type="entry name" value="Luciferase-like_dom"/>
</dbReference>
<dbReference type="Pfam" id="PF00296">
    <property type="entry name" value="Bac_luciferase"/>
    <property type="match status" value="1"/>
</dbReference>
<dbReference type="PIRSF" id="PIRSF000337">
    <property type="entry name" value="NTA_MOA"/>
    <property type="match status" value="1"/>
</dbReference>
<evidence type="ECO:0000259" key="7">
    <source>
        <dbReference type="Pfam" id="PF00296"/>
    </source>
</evidence>
<protein>
    <submittedName>
        <fullName evidence="8">Monooxygenase</fullName>
    </submittedName>
</protein>
<keyword evidence="9" id="KW-1185">Reference proteome</keyword>
<feature type="binding site" evidence="6">
    <location>
        <position position="156"/>
    </location>
    <ligand>
        <name>FMN</name>
        <dbReference type="ChEBI" id="CHEBI:58210"/>
    </ligand>
</feature>
<dbReference type="Gene3D" id="3.20.20.30">
    <property type="entry name" value="Luciferase-like domain"/>
    <property type="match status" value="1"/>
</dbReference>
<feature type="binding site" evidence="6">
    <location>
        <position position="227"/>
    </location>
    <ligand>
        <name>FMN</name>
        <dbReference type="ChEBI" id="CHEBI:58210"/>
    </ligand>
</feature>
<dbReference type="Proteomes" id="UP000661507">
    <property type="component" value="Unassembled WGS sequence"/>
</dbReference>
<keyword evidence="3" id="KW-0560">Oxidoreductase</keyword>
<comment type="similarity">
    <text evidence="5">Belongs to the NtaA/SnaA/DszA monooxygenase family.</text>
</comment>
<dbReference type="InterPro" id="IPR051260">
    <property type="entry name" value="Diverse_substr_monoxygenases"/>
</dbReference>
<evidence type="ECO:0000256" key="6">
    <source>
        <dbReference type="PIRSR" id="PIRSR000337-1"/>
    </source>
</evidence>
<dbReference type="PANTHER" id="PTHR30011">
    <property type="entry name" value="ALKANESULFONATE MONOOXYGENASE-RELATED"/>
    <property type="match status" value="1"/>
</dbReference>
<evidence type="ECO:0000256" key="5">
    <source>
        <dbReference type="ARBA" id="ARBA00033748"/>
    </source>
</evidence>
<dbReference type="NCBIfam" id="TIGR03860">
    <property type="entry name" value="FMN_nitrolo"/>
    <property type="match status" value="1"/>
</dbReference>
<gene>
    <name evidence="8" type="ORF">GCM10011320_43100</name>
</gene>
<dbReference type="EMBL" id="BMKW01000011">
    <property type="protein sequence ID" value="GGJ31064.1"/>
    <property type="molecule type" value="Genomic_DNA"/>
</dbReference>